<protein>
    <submittedName>
        <fullName evidence="5">Creatinine amidohydrolase</fullName>
    </submittedName>
</protein>
<dbReference type="OrthoDB" id="46121at2157"/>
<reference evidence="6" key="1">
    <citation type="submission" date="2016-10" db="EMBL/GenBank/DDBJ databases">
        <authorList>
            <person name="Varghese N."/>
            <person name="Submissions S."/>
        </authorList>
    </citation>
    <scope>NUCLEOTIDE SEQUENCE [LARGE SCALE GENOMIC DNA]</scope>
    <source>
        <strain evidence="6">IBRC-M 10760</strain>
    </source>
</reference>
<dbReference type="GO" id="GO:0016811">
    <property type="term" value="F:hydrolase activity, acting on carbon-nitrogen (but not peptide) bonds, in linear amides"/>
    <property type="evidence" value="ECO:0007669"/>
    <property type="project" value="TreeGrafter"/>
</dbReference>
<keyword evidence="2" id="KW-0479">Metal-binding</keyword>
<dbReference type="EMBL" id="FNBK01000015">
    <property type="protein sequence ID" value="SDG12083.1"/>
    <property type="molecule type" value="Genomic_DNA"/>
</dbReference>
<evidence type="ECO:0000256" key="3">
    <source>
        <dbReference type="ARBA" id="ARBA00022801"/>
    </source>
</evidence>
<keyword evidence="4" id="KW-0862">Zinc</keyword>
<dbReference type="SUPFAM" id="SSF102215">
    <property type="entry name" value="Creatininase"/>
    <property type="match status" value="1"/>
</dbReference>
<dbReference type="GO" id="GO:0046872">
    <property type="term" value="F:metal ion binding"/>
    <property type="evidence" value="ECO:0007669"/>
    <property type="project" value="UniProtKB-KW"/>
</dbReference>
<proteinExistence type="predicted"/>
<dbReference type="PANTHER" id="PTHR35005:SF1">
    <property type="entry name" value="2-AMINO-5-FORMYLAMINO-6-RIBOSYLAMINOPYRIMIDIN-4(3H)-ONE 5'-MONOPHOSPHATE DEFORMYLASE"/>
    <property type="match status" value="1"/>
</dbReference>
<evidence type="ECO:0000313" key="5">
    <source>
        <dbReference type="EMBL" id="SDG12083.1"/>
    </source>
</evidence>
<name>A0A1G7RN12_9EURY</name>
<comment type="cofactor">
    <cofactor evidence="1">
        <name>Zn(2+)</name>
        <dbReference type="ChEBI" id="CHEBI:29105"/>
    </cofactor>
</comment>
<sequence length="249" mass="26497">MNLAEATWTDADAADADLAVLPVGSTEQHGPHAPLGTDFLTAEAVAERGAERYEADTGESVVVAPAIPVGVAEEHRQFTGTLWVSEDTFRDYVRETVEGLQSHGWQRVVLVNGHGGNVAALREVTARVTRHTKGYAVPFTWFDAVDSEGVTMGHGGPLETSALAYLHPELVHEERLDEAAADGADGWGEWEQGVNLAYDSAAFSENGTVGDPSEGDADLGERLVDDAAAALSALLARVADRESDLPDHR</sequence>
<dbReference type="Proteomes" id="UP000199076">
    <property type="component" value="Unassembled WGS sequence"/>
</dbReference>
<accession>A0A1G7RN12</accession>
<dbReference type="InterPro" id="IPR003785">
    <property type="entry name" value="Creatininase/forma_Hydrolase"/>
</dbReference>
<evidence type="ECO:0000256" key="1">
    <source>
        <dbReference type="ARBA" id="ARBA00001947"/>
    </source>
</evidence>
<dbReference type="PANTHER" id="PTHR35005">
    <property type="entry name" value="3-DEHYDRO-SCYLLO-INOSOSE HYDROLASE"/>
    <property type="match status" value="1"/>
</dbReference>
<organism evidence="5 6">
    <name type="scientific">Halorientalis regularis</name>
    <dbReference type="NCBI Taxonomy" id="660518"/>
    <lineage>
        <taxon>Archaea</taxon>
        <taxon>Methanobacteriati</taxon>
        <taxon>Methanobacteriota</taxon>
        <taxon>Stenosarchaea group</taxon>
        <taxon>Halobacteria</taxon>
        <taxon>Halobacteriales</taxon>
        <taxon>Haloarculaceae</taxon>
        <taxon>Halorientalis</taxon>
    </lineage>
</organism>
<dbReference type="Pfam" id="PF02633">
    <property type="entry name" value="Creatininase"/>
    <property type="match status" value="1"/>
</dbReference>
<evidence type="ECO:0000256" key="4">
    <source>
        <dbReference type="ARBA" id="ARBA00022833"/>
    </source>
</evidence>
<dbReference type="GO" id="GO:0009231">
    <property type="term" value="P:riboflavin biosynthetic process"/>
    <property type="evidence" value="ECO:0007669"/>
    <property type="project" value="TreeGrafter"/>
</dbReference>
<dbReference type="RefSeq" id="WP_092694572.1">
    <property type="nucleotide sequence ID" value="NZ_FNBK01000015.1"/>
</dbReference>
<keyword evidence="3 5" id="KW-0378">Hydrolase</keyword>
<evidence type="ECO:0000313" key="6">
    <source>
        <dbReference type="Proteomes" id="UP000199076"/>
    </source>
</evidence>
<dbReference type="Gene3D" id="3.40.50.10310">
    <property type="entry name" value="Creatininase"/>
    <property type="match status" value="1"/>
</dbReference>
<dbReference type="InterPro" id="IPR024087">
    <property type="entry name" value="Creatininase-like_sf"/>
</dbReference>
<evidence type="ECO:0000256" key="2">
    <source>
        <dbReference type="ARBA" id="ARBA00022723"/>
    </source>
</evidence>
<dbReference type="STRING" id="660518.SAMN05216218_115103"/>
<dbReference type="AlphaFoldDB" id="A0A1G7RN12"/>
<keyword evidence="6" id="KW-1185">Reference proteome</keyword>
<gene>
    <name evidence="5" type="ORF">SAMN05216218_115103</name>
</gene>